<keyword evidence="16" id="KW-1185">Reference proteome</keyword>
<dbReference type="InterPro" id="IPR047669">
    <property type="entry name" value="MtrAB_MtrB"/>
</dbReference>
<dbReference type="SUPFAM" id="SSF47384">
    <property type="entry name" value="Homodimeric domain of signal transducing histidine kinase"/>
    <property type="match status" value="1"/>
</dbReference>
<dbReference type="CDD" id="cd00082">
    <property type="entry name" value="HisKA"/>
    <property type="match status" value="1"/>
</dbReference>
<feature type="domain" description="HAMP" evidence="14">
    <location>
        <begin position="246"/>
        <end position="298"/>
    </location>
</feature>
<dbReference type="SMART" id="SM00388">
    <property type="entry name" value="HisKA"/>
    <property type="match status" value="1"/>
</dbReference>
<keyword evidence="6 12" id="KW-0812">Transmembrane</keyword>
<evidence type="ECO:0000256" key="8">
    <source>
        <dbReference type="ARBA" id="ARBA00022989"/>
    </source>
</evidence>
<feature type="transmembrane region" description="Helical" evidence="12">
    <location>
        <begin position="225"/>
        <end position="244"/>
    </location>
</feature>
<keyword evidence="12" id="KW-0472">Membrane</keyword>
<dbReference type="InterPro" id="IPR036890">
    <property type="entry name" value="HATPase_C_sf"/>
</dbReference>
<dbReference type="InterPro" id="IPR036097">
    <property type="entry name" value="HisK_dim/P_sf"/>
</dbReference>
<dbReference type="GO" id="GO:0016301">
    <property type="term" value="F:kinase activity"/>
    <property type="evidence" value="ECO:0007669"/>
    <property type="project" value="UniProtKB-KW"/>
</dbReference>
<name>A0ABQ2F732_9MICO</name>
<evidence type="ECO:0000256" key="10">
    <source>
        <dbReference type="ARBA" id="ARBA00035305"/>
    </source>
</evidence>
<gene>
    <name evidence="15" type="primary">mtrB</name>
    <name evidence="15" type="ORF">GCM10011509_14420</name>
</gene>
<dbReference type="SUPFAM" id="SSF55874">
    <property type="entry name" value="ATPase domain of HSP90 chaperone/DNA topoisomerase II/histidine kinase"/>
    <property type="match status" value="1"/>
</dbReference>
<evidence type="ECO:0000256" key="4">
    <source>
        <dbReference type="ARBA" id="ARBA00022553"/>
    </source>
</evidence>
<evidence type="ECO:0000256" key="12">
    <source>
        <dbReference type="SAM" id="Phobius"/>
    </source>
</evidence>
<evidence type="ECO:0000313" key="15">
    <source>
        <dbReference type="EMBL" id="GGK67225.1"/>
    </source>
</evidence>
<dbReference type="Gene3D" id="1.10.287.130">
    <property type="match status" value="1"/>
</dbReference>
<comment type="caution">
    <text evidence="15">The sequence shown here is derived from an EMBL/GenBank/DDBJ whole genome shotgun (WGS) entry which is preliminary data.</text>
</comment>
<dbReference type="SUPFAM" id="SSF158472">
    <property type="entry name" value="HAMP domain-like"/>
    <property type="match status" value="1"/>
</dbReference>
<dbReference type="PROSITE" id="PS50885">
    <property type="entry name" value="HAMP"/>
    <property type="match status" value="1"/>
</dbReference>
<dbReference type="InterPro" id="IPR004358">
    <property type="entry name" value="Sig_transdc_His_kin-like_C"/>
</dbReference>
<evidence type="ECO:0000256" key="1">
    <source>
        <dbReference type="ARBA" id="ARBA00000085"/>
    </source>
</evidence>
<dbReference type="CDD" id="cd06225">
    <property type="entry name" value="HAMP"/>
    <property type="match status" value="1"/>
</dbReference>
<evidence type="ECO:0000259" key="13">
    <source>
        <dbReference type="PROSITE" id="PS50109"/>
    </source>
</evidence>
<evidence type="ECO:0000256" key="3">
    <source>
        <dbReference type="ARBA" id="ARBA00012438"/>
    </source>
</evidence>
<dbReference type="Gene3D" id="6.10.340.10">
    <property type="match status" value="1"/>
</dbReference>
<feature type="compositionally biased region" description="Low complexity" evidence="11">
    <location>
        <begin position="1"/>
        <end position="22"/>
    </location>
</feature>
<dbReference type="Pfam" id="PF02518">
    <property type="entry name" value="HATPase_c"/>
    <property type="match status" value="1"/>
</dbReference>
<evidence type="ECO:0000256" key="7">
    <source>
        <dbReference type="ARBA" id="ARBA00022777"/>
    </source>
</evidence>
<keyword evidence="7 15" id="KW-0418">Kinase</keyword>
<dbReference type="InterPro" id="IPR005467">
    <property type="entry name" value="His_kinase_dom"/>
</dbReference>
<keyword evidence="4" id="KW-0597">Phosphoprotein</keyword>
<dbReference type="PANTHER" id="PTHR43711:SF1">
    <property type="entry name" value="HISTIDINE KINASE 1"/>
    <property type="match status" value="1"/>
</dbReference>
<organism evidence="15 16">
    <name type="scientific">Ornithinimicrobium pekingense</name>
    <dbReference type="NCBI Taxonomy" id="384677"/>
    <lineage>
        <taxon>Bacteria</taxon>
        <taxon>Bacillati</taxon>
        <taxon>Actinomycetota</taxon>
        <taxon>Actinomycetes</taxon>
        <taxon>Micrococcales</taxon>
        <taxon>Ornithinimicrobiaceae</taxon>
        <taxon>Ornithinimicrobium</taxon>
    </lineage>
</organism>
<keyword evidence="8 12" id="KW-1133">Transmembrane helix</keyword>
<evidence type="ECO:0000313" key="16">
    <source>
        <dbReference type="Proteomes" id="UP000662111"/>
    </source>
</evidence>
<dbReference type="InterPro" id="IPR003594">
    <property type="entry name" value="HATPase_dom"/>
</dbReference>
<keyword evidence="5" id="KW-0808">Transferase</keyword>
<evidence type="ECO:0000256" key="5">
    <source>
        <dbReference type="ARBA" id="ARBA00022679"/>
    </source>
</evidence>
<comment type="catalytic activity">
    <reaction evidence="1">
        <text>ATP + protein L-histidine = ADP + protein N-phospho-L-histidine.</text>
        <dbReference type="EC" id="2.7.13.3"/>
    </reaction>
</comment>
<dbReference type="InterPro" id="IPR003660">
    <property type="entry name" value="HAMP_dom"/>
</dbReference>
<evidence type="ECO:0000256" key="11">
    <source>
        <dbReference type="SAM" id="MobiDB-lite"/>
    </source>
</evidence>
<dbReference type="EC" id="2.7.13.3" evidence="3"/>
<feature type="transmembrane region" description="Helical" evidence="12">
    <location>
        <begin position="47"/>
        <end position="67"/>
    </location>
</feature>
<feature type="region of interest" description="Disordered" evidence="11">
    <location>
        <begin position="1"/>
        <end position="31"/>
    </location>
</feature>
<dbReference type="SMART" id="SM00387">
    <property type="entry name" value="HATPase_c"/>
    <property type="match status" value="1"/>
</dbReference>
<dbReference type="EMBL" id="BMLB01000003">
    <property type="protein sequence ID" value="GGK67225.1"/>
    <property type="molecule type" value="Genomic_DNA"/>
</dbReference>
<dbReference type="SMART" id="SM00304">
    <property type="entry name" value="HAMP"/>
    <property type="match status" value="1"/>
</dbReference>
<dbReference type="PROSITE" id="PS50109">
    <property type="entry name" value="HIS_KIN"/>
    <property type="match status" value="1"/>
</dbReference>
<evidence type="ECO:0000259" key="14">
    <source>
        <dbReference type="PROSITE" id="PS50885"/>
    </source>
</evidence>
<dbReference type="Pfam" id="PF00512">
    <property type="entry name" value="HisKA"/>
    <property type="match status" value="1"/>
</dbReference>
<sequence length="571" mass="61305">MVSVTRPATPEAPVVAPPVSERPAPPRPDPAGSRLAAWWHGSLRVRVISITTLVGLALAAMLGTVLYQQIGEGLVAQAVDNAQRDASQQVALAQEAFDSTDRRDDTGLSLAADNQMQSMAGGSAEEGRRVVLWPALDNERGAPISGRSLGANVTDIPEGLREALRADPTNQHVVVVPMSLAGQEEQVTSVVVGSRVSLVRAGAYDLFLVYPLLREQETLDLVRQLFVAAGIALTLLVAGVGWLATRMVTRPVEEAAVVSHQLALGHLDERLPVQGTDELAQLATSFNTMADSIQLQIRELRSLSQLQQRFVSDVSHELRTPLTTIRMAGEILYASREDFTMPVGRSAELLQQELDRFEELLTELLEISRYDSGAATIERHREDVVALVRAAVDGVGALADRLGSELVVRAPAEPVAVLMDGRRVSRVLRNLLSNAVEHGEGRPVVVSVSATEQVVAVSVHDHGIGLDEQQQAHVFDRFWRADPSRDRTTGGTGLGLAIAQEDARVHGGWLQVGSAPGVGTCFRLVLPRQATYVIAEPPPPVGHPAGQHGADHDHQVPPVVLALATQGEEQP</sequence>
<feature type="domain" description="Histidine kinase" evidence="13">
    <location>
        <begin position="313"/>
        <end position="530"/>
    </location>
</feature>
<reference evidence="16" key="1">
    <citation type="journal article" date="2019" name="Int. J. Syst. Evol. Microbiol.">
        <title>The Global Catalogue of Microorganisms (GCM) 10K type strain sequencing project: providing services to taxonomists for standard genome sequencing and annotation.</title>
        <authorList>
            <consortium name="The Broad Institute Genomics Platform"/>
            <consortium name="The Broad Institute Genome Sequencing Center for Infectious Disease"/>
            <person name="Wu L."/>
            <person name="Ma J."/>
        </authorList>
    </citation>
    <scope>NUCLEOTIDE SEQUENCE [LARGE SCALE GENOMIC DNA]</scope>
    <source>
        <strain evidence="16">CGMCC 1.5362</strain>
    </source>
</reference>
<dbReference type="PRINTS" id="PR00344">
    <property type="entry name" value="BCTRLSENSOR"/>
</dbReference>
<evidence type="ECO:0000256" key="9">
    <source>
        <dbReference type="ARBA" id="ARBA00023012"/>
    </source>
</evidence>
<accession>A0ABQ2F732</accession>
<dbReference type="Pfam" id="PF00672">
    <property type="entry name" value="HAMP"/>
    <property type="match status" value="1"/>
</dbReference>
<dbReference type="CDD" id="cd00075">
    <property type="entry name" value="HATPase"/>
    <property type="match status" value="1"/>
</dbReference>
<dbReference type="Gene3D" id="3.30.565.10">
    <property type="entry name" value="Histidine kinase-like ATPase, C-terminal domain"/>
    <property type="match status" value="1"/>
</dbReference>
<protein>
    <recommendedName>
        <fullName evidence="10">Sensor histidine kinase MtrB</fullName>
        <ecNumber evidence="3">2.7.13.3</ecNumber>
    </recommendedName>
</protein>
<dbReference type="NCBIfam" id="NF040691">
    <property type="entry name" value="MtrAB_MtrB"/>
    <property type="match status" value="1"/>
</dbReference>
<proteinExistence type="predicted"/>
<comment type="subcellular location">
    <subcellularLocation>
        <location evidence="2">Cell membrane</location>
    </subcellularLocation>
</comment>
<evidence type="ECO:0000256" key="2">
    <source>
        <dbReference type="ARBA" id="ARBA00004236"/>
    </source>
</evidence>
<dbReference type="InterPro" id="IPR050736">
    <property type="entry name" value="Sensor_HK_Regulatory"/>
</dbReference>
<dbReference type="Proteomes" id="UP000662111">
    <property type="component" value="Unassembled WGS sequence"/>
</dbReference>
<evidence type="ECO:0000256" key="6">
    <source>
        <dbReference type="ARBA" id="ARBA00022692"/>
    </source>
</evidence>
<dbReference type="InterPro" id="IPR003661">
    <property type="entry name" value="HisK_dim/P_dom"/>
</dbReference>
<dbReference type="PANTHER" id="PTHR43711">
    <property type="entry name" value="TWO-COMPONENT HISTIDINE KINASE"/>
    <property type="match status" value="1"/>
</dbReference>
<keyword evidence="9" id="KW-0902">Two-component regulatory system</keyword>